<evidence type="ECO:0000313" key="5">
    <source>
        <dbReference type="EMBL" id="KHJ54882.1"/>
    </source>
</evidence>
<reference evidence="5 6" key="1">
    <citation type="submission" date="2014-09" db="EMBL/GenBank/DDBJ databases">
        <title>Isolation and characterization of Aurantimonas altamirensis ON-56566 from clinical sample following a dog bite.</title>
        <authorList>
            <person name="Eshaghi A."/>
            <person name="Li A."/>
            <person name="Shahinas D."/>
            <person name="Bahn P."/>
            <person name="Kus J.V."/>
            <person name="Patel S.N."/>
        </authorList>
    </citation>
    <scope>NUCLEOTIDE SEQUENCE [LARGE SCALE GENOMIC DNA]</scope>
    <source>
        <strain evidence="5 6">ON-56566</strain>
    </source>
</reference>
<keyword evidence="3" id="KW-0472">Membrane</keyword>
<dbReference type="AlphaFoldDB" id="A0A0B1Q7I9"/>
<gene>
    <name evidence="5" type="ORF">LA66_09990</name>
</gene>
<dbReference type="Pfam" id="PF05532">
    <property type="entry name" value="CsbD"/>
    <property type="match status" value="1"/>
</dbReference>
<dbReference type="InterPro" id="IPR008462">
    <property type="entry name" value="CsbD"/>
</dbReference>
<evidence type="ECO:0000313" key="6">
    <source>
        <dbReference type="Proteomes" id="UP000030826"/>
    </source>
</evidence>
<dbReference type="OrthoDB" id="7874071at2"/>
<dbReference type="RefSeq" id="WP_039192013.1">
    <property type="nucleotide sequence ID" value="NZ_JRFJ01000002.1"/>
</dbReference>
<dbReference type="Proteomes" id="UP000030826">
    <property type="component" value="Unassembled WGS sequence"/>
</dbReference>
<sequence length="113" mass="12165">MDKNRFEGTAKEFGGKVQGAFGDAVGSDRQSAEGRVRETEGKAQNLYGQGRDAVRDAADEASRYASDIYENAGAYAHEGQKVVRRQVQDRPLSSLLVAGLIGFAIGIAMRDRG</sequence>
<evidence type="ECO:0000259" key="4">
    <source>
        <dbReference type="Pfam" id="PF05532"/>
    </source>
</evidence>
<dbReference type="InterPro" id="IPR036629">
    <property type="entry name" value="YjbJ_sf"/>
</dbReference>
<dbReference type="EMBL" id="JRFJ01000002">
    <property type="protein sequence ID" value="KHJ54882.1"/>
    <property type="molecule type" value="Genomic_DNA"/>
</dbReference>
<name>A0A0B1Q7I9_9HYPH</name>
<accession>A0A0B1Q7I9</accession>
<evidence type="ECO:0000256" key="1">
    <source>
        <dbReference type="ARBA" id="ARBA00009129"/>
    </source>
</evidence>
<dbReference type="Gene3D" id="1.10.1470.10">
    <property type="entry name" value="YjbJ"/>
    <property type="match status" value="1"/>
</dbReference>
<evidence type="ECO:0000256" key="3">
    <source>
        <dbReference type="SAM" id="Phobius"/>
    </source>
</evidence>
<keyword evidence="3" id="KW-0812">Transmembrane</keyword>
<organism evidence="5 6">
    <name type="scientific">Aureimonas altamirensis</name>
    <dbReference type="NCBI Taxonomy" id="370622"/>
    <lineage>
        <taxon>Bacteria</taxon>
        <taxon>Pseudomonadati</taxon>
        <taxon>Pseudomonadota</taxon>
        <taxon>Alphaproteobacteria</taxon>
        <taxon>Hyphomicrobiales</taxon>
        <taxon>Aurantimonadaceae</taxon>
        <taxon>Aureimonas</taxon>
    </lineage>
</organism>
<feature type="domain" description="CsbD-like" evidence="4">
    <location>
        <begin position="4"/>
        <end position="56"/>
    </location>
</feature>
<protein>
    <recommendedName>
        <fullName evidence="4">CsbD-like domain-containing protein</fullName>
    </recommendedName>
</protein>
<comment type="similarity">
    <text evidence="1">Belongs to the UPF0337 (CsbD) family.</text>
</comment>
<proteinExistence type="inferred from homology"/>
<comment type="caution">
    <text evidence="5">The sequence shown here is derived from an EMBL/GenBank/DDBJ whole genome shotgun (WGS) entry which is preliminary data.</text>
</comment>
<dbReference type="PANTHER" id="PTHR34977:SF1">
    <property type="entry name" value="UPF0337 PROTEIN YJBJ"/>
    <property type="match status" value="1"/>
</dbReference>
<feature type="region of interest" description="Disordered" evidence="2">
    <location>
        <begin position="22"/>
        <end position="50"/>
    </location>
</feature>
<dbReference type="PANTHER" id="PTHR34977">
    <property type="entry name" value="UPF0337 PROTEIN YJBJ"/>
    <property type="match status" value="1"/>
</dbReference>
<dbReference type="STRING" id="370622.LA66_09990"/>
<evidence type="ECO:0000256" key="2">
    <source>
        <dbReference type="SAM" id="MobiDB-lite"/>
    </source>
</evidence>
<keyword evidence="3" id="KW-1133">Transmembrane helix</keyword>
<dbReference type="SUPFAM" id="SSF69047">
    <property type="entry name" value="Hypothetical protein YjbJ"/>
    <property type="match status" value="1"/>
</dbReference>
<feature type="transmembrane region" description="Helical" evidence="3">
    <location>
        <begin position="91"/>
        <end position="109"/>
    </location>
</feature>
<dbReference type="InterPro" id="IPR050423">
    <property type="entry name" value="UPF0337_stress_rsp"/>
</dbReference>
<feature type="compositionally biased region" description="Basic and acidic residues" evidence="2">
    <location>
        <begin position="30"/>
        <end position="41"/>
    </location>
</feature>